<dbReference type="Gene3D" id="3.10.450.50">
    <property type="match status" value="1"/>
</dbReference>
<dbReference type="SUPFAM" id="SSF54427">
    <property type="entry name" value="NTF2-like"/>
    <property type="match status" value="1"/>
</dbReference>
<dbReference type="RefSeq" id="WP_167462884.1">
    <property type="nucleotide sequence ID" value="NZ_CP046171.1"/>
</dbReference>
<dbReference type="InterPro" id="IPR009959">
    <property type="entry name" value="Cyclase_SnoaL-like"/>
</dbReference>
<evidence type="ECO:0000313" key="2">
    <source>
        <dbReference type="Proteomes" id="UP000501705"/>
    </source>
</evidence>
<sequence length="148" mass="16263">MDQRIVDTTPVPQQLLNGWLTLWNGVYTYADDLVATDFRLHAALLDGGDGGAVRGPDALVDWIDRTRAPFTELVFSVQVGPITDRDHLVIRWEAVGTYSGGFPGATAPAGTAIRFTGIDILRIEHAKVTEYWVNSDMHMLLATLGVRI</sequence>
<dbReference type="AlphaFoldDB" id="A0A6G9XSE1"/>
<name>A0A6G9XSE1_NOCBR</name>
<dbReference type="GO" id="GO:0030638">
    <property type="term" value="P:polyketide metabolic process"/>
    <property type="evidence" value="ECO:0007669"/>
    <property type="project" value="InterPro"/>
</dbReference>
<dbReference type="Pfam" id="PF07366">
    <property type="entry name" value="SnoaL"/>
    <property type="match status" value="1"/>
</dbReference>
<dbReference type="EMBL" id="CP046171">
    <property type="protein sequence ID" value="QIS03807.1"/>
    <property type="molecule type" value="Genomic_DNA"/>
</dbReference>
<protein>
    <recommendedName>
        <fullName evidence="3">Ester cyclase</fullName>
    </recommendedName>
</protein>
<accession>A0A6G9XSE1</accession>
<dbReference type="Proteomes" id="UP000501705">
    <property type="component" value="Chromosome"/>
</dbReference>
<evidence type="ECO:0000313" key="1">
    <source>
        <dbReference type="EMBL" id="QIS03807.1"/>
    </source>
</evidence>
<proteinExistence type="predicted"/>
<reference evidence="1 2" key="1">
    <citation type="journal article" date="2019" name="ACS Chem. Biol.">
        <title>Identification and Mobilization of a Cryptic Antibiotic Biosynthesis Gene Locus from a Human-Pathogenic Nocardia Isolate.</title>
        <authorList>
            <person name="Herisse M."/>
            <person name="Ishida K."/>
            <person name="Porter J.L."/>
            <person name="Howden B."/>
            <person name="Hertweck C."/>
            <person name="Stinear T.P."/>
            <person name="Pidot S.J."/>
        </authorList>
    </citation>
    <scope>NUCLEOTIDE SEQUENCE [LARGE SCALE GENOMIC DNA]</scope>
    <source>
        <strain evidence="1 2">AUSMDU00024985</strain>
    </source>
</reference>
<gene>
    <name evidence="1" type="ORF">F5X71_17080</name>
</gene>
<dbReference type="InterPro" id="IPR032710">
    <property type="entry name" value="NTF2-like_dom_sf"/>
</dbReference>
<evidence type="ECO:0008006" key="3">
    <source>
        <dbReference type="Google" id="ProtNLM"/>
    </source>
</evidence>
<organism evidence="1 2">
    <name type="scientific">Nocardia brasiliensis</name>
    <dbReference type="NCBI Taxonomy" id="37326"/>
    <lineage>
        <taxon>Bacteria</taxon>
        <taxon>Bacillati</taxon>
        <taxon>Actinomycetota</taxon>
        <taxon>Actinomycetes</taxon>
        <taxon>Mycobacteriales</taxon>
        <taxon>Nocardiaceae</taxon>
        <taxon>Nocardia</taxon>
    </lineage>
</organism>